<reference evidence="7" key="1">
    <citation type="journal article" date="2008" name="Science">
        <title>The Physcomitrella genome reveals evolutionary insights into the conquest of land by plants.</title>
        <authorList>
            <person name="Rensing S."/>
            <person name="Lang D."/>
            <person name="Zimmer A."/>
            <person name="Terry A."/>
            <person name="Salamov A."/>
            <person name="Shapiro H."/>
            <person name="Nishiyama T."/>
            <person name="Perroud P.-F."/>
            <person name="Lindquist E."/>
            <person name="Kamisugi Y."/>
            <person name="Tanahashi T."/>
            <person name="Sakakibara K."/>
            <person name="Fujita T."/>
            <person name="Oishi K."/>
            <person name="Shin-I T."/>
            <person name="Kuroki Y."/>
            <person name="Toyoda A."/>
            <person name="Suzuki Y."/>
            <person name="Hashimoto A."/>
            <person name="Yamaguchi K."/>
            <person name="Sugano A."/>
            <person name="Kohara Y."/>
            <person name="Fujiyama A."/>
            <person name="Anterola A."/>
            <person name="Aoki S."/>
            <person name="Ashton N."/>
            <person name="Barbazuk W.B."/>
            <person name="Barker E."/>
            <person name="Bennetzen J."/>
            <person name="Bezanilla M."/>
            <person name="Blankenship R."/>
            <person name="Cho S.H."/>
            <person name="Dutcher S."/>
            <person name="Estelle M."/>
            <person name="Fawcett J.A."/>
            <person name="Gundlach H."/>
            <person name="Hanada K."/>
            <person name="Heyl A."/>
            <person name="Hicks K.A."/>
            <person name="Hugh J."/>
            <person name="Lohr M."/>
            <person name="Mayer K."/>
            <person name="Melkozernov A."/>
            <person name="Murata T."/>
            <person name="Nelson D."/>
            <person name="Pils B."/>
            <person name="Prigge M."/>
            <person name="Reiss B."/>
            <person name="Renner T."/>
            <person name="Rombauts S."/>
            <person name="Rushton P."/>
            <person name="Sanderfoot A."/>
            <person name="Schween G."/>
            <person name="Shiu S.-H."/>
            <person name="Stueber K."/>
            <person name="Theodoulou F.L."/>
            <person name="Tu H."/>
            <person name="Van de Peer Y."/>
            <person name="Verrier P.J."/>
            <person name="Waters E."/>
            <person name="Wood A."/>
            <person name="Yang L."/>
            <person name="Cove D."/>
            <person name="Cuming A."/>
            <person name="Hasebe M."/>
            <person name="Lucas S."/>
            <person name="Mishler D.B."/>
            <person name="Reski R."/>
            <person name="Grigoriev I."/>
            <person name="Quatrano R.S."/>
            <person name="Boore J.L."/>
        </authorList>
    </citation>
    <scope>NUCLEOTIDE SEQUENCE [LARGE SCALE GENOMIC DNA]</scope>
</reference>
<evidence type="ECO:0000256" key="3">
    <source>
        <dbReference type="ARBA" id="ARBA00023125"/>
    </source>
</evidence>
<accession>A9U6U9</accession>
<feature type="domain" description="RNA polymerase sigma-70 region 2" evidence="6">
    <location>
        <begin position="18"/>
        <end position="83"/>
    </location>
</feature>
<dbReference type="InterPro" id="IPR014284">
    <property type="entry name" value="RNA_pol_sigma-70_dom"/>
</dbReference>
<evidence type="ECO:0000256" key="1">
    <source>
        <dbReference type="ARBA" id="ARBA00023015"/>
    </source>
</evidence>
<evidence type="ECO:0000313" key="7">
    <source>
        <dbReference type="EMBL" id="EDQ48604.1"/>
    </source>
</evidence>
<dbReference type="SUPFAM" id="SSF88946">
    <property type="entry name" value="Sigma2 domain of RNA polymerase sigma factors"/>
    <property type="match status" value="1"/>
</dbReference>
<keyword evidence="4" id="KW-0804">Transcription</keyword>
<name>A9U6U9_PHYPA</name>
<keyword evidence="2" id="KW-0731">Sigma factor</keyword>
<proteinExistence type="predicted"/>
<dbReference type="Pfam" id="PF04542">
    <property type="entry name" value="Sigma70_r2"/>
    <property type="match status" value="1"/>
</dbReference>
<dbReference type="AlphaFoldDB" id="A9U6U9"/>
<keyword evidence="5" id="KW-0175">Coiled coil</keyword>
<keyword evidence="1" id="KW-0805">Transcription regulation</keyword>
<protein>
    <submittedName>
        <fullName evidence="7">Predicted protein</fullName>
    </submittedName>
</protein>
<evidence type="ECO:0000256" key="2">
    <source>
        <dbReference type="ARBA" id="ARBA00023082"/>
    </source>
</evidence>
<dbReference type="EMBL" id="DS546213">
    <property type="protein sequence ID" value="EDQ48604.1"/>
    <property type="molecule type" value="Genomic_DNA"/>
</dbReference>
<organism>
    <name type="scientific">Physcomitrium patens</name>
    <name type="common">Spreading-leaved earth moss</name>
    <name type="synonym">Physcomitrella patens</name>
    <dbReference type="NCBI Taxonomy" id="3218"/>
    <lineage>
        <taxon>Eukaryota</taxon>
        <taxon>Viridiplantae</taxon>
        <taxon>Streptophyta</taxon>
        <taxon>Embryophyta</taxon>
        <taxon>Bryophyta</taxon>
        <taxon>Bryophytina</taxon>
        <taxon>Bryopsida</taxon>
        <taxon>Funariidae</taxon>
        <taxon>Funariales</taxon>
        <taxon>Funariaceae</taxon>
        <taxon>Physcomitrium</taxon>
    </lineage>
</organism>
<evidence type="ECO:0000259" key="6">
    <source>
        <dbReference type="Pfam" id="PF04542"/>
    </source>
</evidence>
<dbReference type="GO" id="GO:0006352">
    <property type="term" value="P:DNA-templated transcription initiation"/>
    <property type="evidence" value="ECO:0007669"/>
    <property type="project" value="InterPro"/>
</dbReference>
<sequence>MTRNHPDNPLLGPRDAFITQNLRLVHMCAKRYAYNRGYDDVVSEGTIGLILAYDRYSDATVAFSTFAATYIRGYIRNYFRSLRGTVSVPRRTLDNSRRIAEAGLEDKAPETVAEALGIAVKHAEDALYYLAVTESGSRDYDEEINAKSVHTFDDDTVPDVNAFIERQVPKNQRLLRLLMDEYTQTEAAEKLGVSRQAASQALKRMRAPDGTKFRVTIRERYFSGEQRVYVYLYRHRKRFGFRKETVEIQEGMNGYDALFKELPKRHRIKNMFMLVQNRGDDVLKLTVYLKSGHIVEVKCESAEFTFNGTTGAFSSYTDMLCPRCYAAEMISEEYYALEDELARKEDEFGEEMSAVRTLQDRLAVRMERAEKLRQEYREIERKLAEFNWEREAEGWNEIKLSQSGTK</sequence>
<dbReference type="GO" id="GO:0003677">
    <property type="term" value="F:DNA binding"/>
    <property type="evidence" value="ECO:0007669"/>
    <property type="project" value="UniProtKB-KW"/>
</dbReference>
<dbReference type="Gene3D" id="1.10.1740.10">
    <property type="match status" value="1"/>
</dbReference>
<evidence type="ECO:0000256" key="4">
    <source>
        <dbReference type="ARBA" id="ARBA00023163"/>
    </source>
</evidence>
<dbReference type="GO" id="GO:0016987">
    <property type="term" value="F:sigma factor activity"/>
    <property type="evidence" value="ECO:0007669"/>
    <property type="project" value="UniProtKB-KW"/>
</dbReference>
<keyword evidence="3" id="KW-0238">DNA-binding</keyword>
<dbReference type="HOGENOM" id="CLU_1274106_0_0_1"/>
<dbReference type="PANTHER" id="PTHR30385">
    <property type="entry name" value="SIGMA FACTOR F FLAGELLAR"/>
    <property type="match status" value="1"/>
</dbReference>
<dbReference type="NCBIfam" id="TIGR02937">
    <property type="entry name" value="sigma70-ECF"/>
    <property type="match status" value="1"/>
</dbReference>
<feature type="coiled-coil region" evidence="5">
    <location>
        <begin position="327"/>
        <end position="389"/>
    </location>
</feature>
<gene>
    <name evidence="7" type="ORF">PHYPADRAFT_103539</name>
</gene>
<dbReference type="InterPro" id="IPR007627">
    <property type="entry name" value="RNA_pol_sigma70_r2"/>
</dbReference>
<evidence type="ECO:0000256" key="5">
    <source>
        <dbReference type="SAM" id="Coils"/>
    </source>
</evidence>
<dbReference type="InterPro" id="IPR013325">
    <property type="entry name" value="RNA_pol_sigma_r2"/>
</dbReference>